<organism evidence="3 4">
    <name type="scientific">Rhodovulum sulfidophilum</name>
    <name type="common">Rhodobacter sulfidophilus</name>
    <dbReference type="NCBI Taxonomy" id="35806"/>
    <lineage>
        <taxon>Bacteria</taxon>
        <taxon>Pseudomonadati</taxon>
        <taxon>Pseudomonadota</taxon>
        <taxon>Alphaproteobacteria</taxon>
        <taxon>Rhodobacterales</taxon>
        <taxon>Paracoccaceae</taxon>
        <taxon>Rhodovulum</taxon>
    </lineage>
</organism>
<evidence type="ECO:0000256" key="1">
    <source>
        <dbReference type="SAM" id="MobiDB-lite"/>
    </source>
</evidence>
<protein>
    <submittedName>
        <fullName evidence="3">Uncharacterized protein</fullName>
    </submittedName>
</protein>
<evidence type="ECO:0000256" key="2">
    <source>
        <dbReference type="SAM" id="Phobius"/>
    </source>
</evidence>
<dbReference type="Proteomes" id="UP000064912">
    <property type="component" value="Chromosome"/>
</dbReference>
<evidence type="ECO:0000313" key="3">
    <source>
        <dbReference type="EMBL" id="BAQ69421.1"/>
    </source>
</evidence>
<accession>A0A0D6B312</accession>
<dbReference type="AlphaFoldDB" id="A0A0D6B312"/>
<keyword evidence="2" id="KW-0812">Transmembrane</keyword>
<feature type="transmembrane region" description="Helical" evidence="2">
    <location>
        <begin position="50"/>
        <end position="71"/>
    </location>
</feature>
<keyword evidence="2" id="KW-0472">Membrane</keyword>
<name>A0A0D6B312_RHOSU</name>
<gene>
    <name evidence="3" type="ORF">NHU_02269</name>
</gene>
<reference evidence="3 4" key="1">
    <citation type="submission" date="2015-02" db="EMBL/GenBank/DDBJ databases">
        <title>Genome sequene of Rhodovulum sulfidophilum DSM 2351.</title>
        <authorList>
            <person name="Nagao N."/>
        </authorList>
    </citation>
    <scope>NUCLEOTIDE SEQUENCE [LARGE SCALE GENOMIC DNA]</scope>
    <source>
        <strain evidence="3 4">DSM 2351</strain>
    </source>
</reference>
<feature type="region of interest" description="Disordered" evidence="1">
    <location>
        <begin position="1"/>
        <end position="30"/>
    </location>
</feature>
<sequence length="78" mass="8257">MPPHHRLSIGAPPRPARAGIPCPDPEDTMPRIPKIPDLPATYGFGTWRDALLGLFIGLAFIGSAWGGLVLARSAEASL</sequence>
<keyword evidence="2" id="KW-1133">Transmembrane helix</keyword>
<proteinExistence type="predicted"/>
<dbReference type="KEGG" id="rsu:NHU_02269"/>
<evidence type="ECO:0000313" key="4">
    <source>
        <dbReference type="Proteomes" id="UP000064912"/>
    </source>
</evidence>
<dbReference type="EMBL" id="AP014800">
    <property type="protein sequence ID" value="BAQ69421.1"/>
    <property type="molecule type" value="Genomic_DNA"/>
</dbReference>
<dbReference type="PATRIC" id="fig|35806.4.peg.2337"/>